<evidence type="ECO:0000256" key="5">
    <source>
        <dbReference type="ARBA" id="ARBA00039120"/>
    </source>
</evidence>
<dbReference type="Pfam" id="PF00010">
    <property type="entry name" value="HLH"/>
    <property type="match status" value="1"/>
</dbReference>
<evidence type="ECO:0000256" key="12">
    <source>
        <dbReference type="ARBA" id="ARBA00046112"/>
    </source>
</evidence>
<evidence type="ECO:0000256" key="14">
    <source>
        <dbReference type="ARBA" id="ARBA00047402"/>
    </source>
</evidence>
<feature type="domain" description="BHLH" evidence="17">
    <location>
        <begin position="126"/>
        <end position="178"/>
    </location>
</feature>
<dbReference type="InterPro" id="IPR036638">
    <property type="entry name" value="HLH_DNA-bd_sf"/>
</dbReference>
<dbReference type="PROSITE" id="PS51186">
    <property type="entry name" value="GNAT"/>
    <property type="match status" value="1"/>
</dbReference>
<gene>
    <name evidence="19" type="ORF">CSKR_114301</name>
</gene>
<comment type="subunit">
    <text evidence="4">Component of the N-terminal acetyltransferase B (NatB) complex which is composed of NAA20 and NAA25.</text>
</comment>
<dbReference type="GO" id="GO:0120518">
    <property type="term" value="F:protein N-terminal-methionine acetyltransferase activity"/>
    <property type="evidence" value="ECO:0007669"/>
    <property type="project" value="UniProtKB-EC"/>
</dbReference>
<dbReference type="PROSITE" id="PS50888">
    <property type="entry name" value="BHLH"/>
    <property type="match status" value="1"/>
</dbReference>
<dbReference type="Pfam" id="PF00583">
    <property type="entry name" value="Acetyltransf_1"/>
    <property type="match status" value="1"/>
</dbReference>
<dbReference type="Gene3D" id="4.10.280.10">
    <property type="entry name" value="Helix-loop-helix DNA-binding domain"/>
    <property type="match status" value="1"/>
</dbReference>
<comment type="similarity">
    <text evidence="3">Belongs to the acetyltransferase family. ARD1 subfamily.</text>
</comment>
<reference evidence="19 20" key="1">
    <citation type="journal article" date="2018" name="Biotechnol. Adv.">
        <title>Improved genomic resources and new bioinformatic workflow for the carcinogenic parasite Clonorchis sinensis: Biotechnological implications.</title>
        <authorList>
            <person name="Wang D."/>
            <person name="Korhonen P.K."/>
            <person name="Gasser R.B."/>
            <person name="Young N.D."/>
        </authorList>
    </citation>
    <scope>NUCLEOTIDE SEQUENCE [LARGE SCALE GENOMIC DNA]</scope>
    <source>
        <strain evidence="19">Cs-k2</strain>
    </source>
</reference>
<evidence type="ECO:0000256" key="8">
    <source>
        <dbReference type="ARBA" id="ARBA00042295"/>
    </source>
</evidence>
<evidence type="ECO:0000256" key="7">
    <source>
        <dbReference type="ARBA" id="ARBA00041220"/>
    </source>
</evidence>
<dbReference type="InterPro" id="IPR016181">
    <property type="entry name" value="Acyl_CoA_acyltransferase"/>
</dbReference>
<dbReference type="InterPro" id="IPR011598">
    <property type="entry name" value="bHLH_dom"/>
</dbReference>
<comment type="catalytic activity">
    <reaction evidence="13">
        <text>N-terminal L-methionyl-L-aspartyl-[protein] + acetyl-CoA = N-terminal N(alpha)-acetyl-L-methionyl-L-aspartyl-[protein] + CoA + H(+)</text>
        <dbReference type="Rhea" id="RHEA:50480"/>
        <dbReference type="Rhea" id="RHEA-COMP:12692"/>
        <dbReference type="Rhea" id="RHEA-COMP:12693"/>
        <dbReference type="ChEBI" id="CHEBI:15378"/>
        <dbReference type="ChEBI" id="CHEBI:57287"/>
        <dbReference type="ChEBI" id="CHEBI:57288"/>
        <dbReference type="ChEBI" id="CHEBI:133045"/>
        <dbReference type="ChEBI" id="CHEBI:133063"/>
        <dbReference type="EC" id="2.3.1.254"/>
    </reaction>
</comment>
<keyword evidence="2" id="KW-0012">Acyltransferase</keyword>
<keyword evidence="1" id="KW-0808">Transferase</keyword>
<comment type="catalytic activity">
    <reaction evidence="15">
        <text>N-terminal L-methionyl-L-glutaminyl-[protein] + acetyl-CoA = N-terminal N(alpha)-acetyl-L-methionyl-L-glutaminyl-[protein] + CoA + H(+)</text>
        <dbReference type="Rhea" id="RHEA:50492"/>
        <dbReference type="Rhea" id="RHEA-COMP:12698"/>
        <dbReference type="Rhea" id="RHEA-COMP:12699"/>
        <dbReference type="ChEBI" id="CHEBI:15378"/>
        <dbReference type="ChEBI" id="CHEBI:57287"/>
        <dbReference type="ChEBI" id="CHEBI:57288"/>
        <dbReference type="ChEBI" id="CHEBI:133361"/>
        <dbReference type="ChEBI" id="CHEBI:133362"/>
        <dbReference type="EC" id="2.3.1.254"/>
    </reaction>
</comment>
<evidence type="ECO:0000256" key="11">
    <source>
        <dbReference type="ARBA" id="ARBA00042743"/>
    </source>
</evidence>
<protein>
    <recommendedName>
        <fullName evidence="6">N-alpha-acetyltransferase 20</fullName>
        <ecNumber evidence="5">2.3.1.254</ecNumber>
    </recommendedName>
    <alternativeName>
        <fullName evidence="10">Methionine N-acetyltransferase</fullName>
    </alternativeName>
    <alternativeName>
        <fullName evidence="7">N-acetyltransferase 5</fullName>
    </alternativeName>
    <alternativeName>
        <fullName evidence="11">N-terminal acetyltransferase B complex catalytic subunit NAA20</fullName>
    </alternativeName>
    <alternativeName>
        <fullName evidence="9">N-terminal acetyltransferase B complex catalytic subunit NAT5</fullName>
    </alternativeName>
    <alternativeName>
        <fullName evidence="8">NatB catalytic subunit</fullName>
    </alternativeName>
</protein>
<comment type="function">
    <text evidence="12">Catalytic subunit of the NatB complex which catalyzes acetylation of the N-terminal methionine residues of peptides beginning with Met-Asp, Met-Glu, Met-Asn and Met-Gln. Proteins with cell cycle functions are overrepresented in the pool of NatB substrates. Required for maintaining the structure and function of actomyosin fibers and for proper cellular migration.</text>
</comment>
<dbReference type="Proteomes" id="UP000286415">
    <property type="component" value="Unassembled WGS sequence"/>
</dbReference>
<evidence type="ECO:0000256" key="2">
    <source>
        <dbReference type="ARBA" id="ARBA00023315"/>
    </source>
</evidence>
<keyword evidence="20" id="KW-1185">Reference proteome</keyword>
<evidence type="ECO:0000256" key="10">
    <source>
        <dbReference type="ARBA" id="ARBA00042723"/>
    </source>
</evidence>
<comment type="caution">
    <text evidence="19">The sequence shown here is derived from an EMBL/GenBank/DDBJ whole genome shotgun (WGS) entry which is preliminary data.</text>
</comment>
<proteinExistence type="inferred from homology"/>
<organism evidence="19 20">
    <name type="scientific">Clonorchis sinensis</name>
    <name type="common">Chinese liver fluke</name>
    <dbReference type="NCBI Taxonomy" id="79923"/>
    <lineage>
        <taxon>Eukaryota</taxon>
        <taxon>Metazoa</taxon>
        <taxon>Spiralia</taxon>
        <taxon>Lophotrochozoa</taxon>
        <taxon>Platyhelminthes</taxon>
        <taxon>Trematoda</taxon>
        <taxon>Digenea</taxon>
        <taxon>Opisthorchiida</taxon>
        <taxon>Opisthorchiata</taxon>
        <taxon>Opisthorchiidae</taxon>
        <taxon>Clonorchis</taxon>
    </lineage>
</organism>
<evidence type="ECO:0000313" key="19">
    <source>
        <dbReference type="EMBL" id="KAG5450246.1"/>
    </source>
</evidence>
<evidence type="ECO:0000256" key="3">
    <source>
        <dbReference type="ARBA" id="ARBA00025786"/>
    </source>
</evidence>
<dbReference type="SMART" id="SM00353">
    <property type="entry name" value="HLH"/>
    <property type="match status" value="1"/>
</dbReference>
<dbReference type="AlphaFoldDB" id="A0A8T1MN20"/>
<dbReference type="InterPro" id="IPR051646">
    <property type="entry name" value="NatB_acetyltransferase_subunit"/>
</dbReference>
<dbReference type="OrthoDB" id="10264728at2759"/>
<evidence type="ECO:0000256" key="4">
    <source>
        <dbReference type="ARBA" id="ARBA00038748"/>
    </source>
</evidence>
<dbReference type="CDD" id="cd04301">
    <property type="entry name" value="NAT_SF"/>
    <property type="match status" value="1"/>
</dbReference>
<evidence type="ECO:0000256" key="1">
    <source>
        <dbReference type="ARBA" id="ARBA00022679"/>
    </source>
</evidence>
<dbReference type="GO" id="GO:0031416">
    <property type="term" value="C:NatB complex"/>
    <property type="evidence" value="ECO:0007669"/>
    <property type="project" value="TreeGrafter"/>
</dbReference>
<reference evidence="19 20" key="2">
    <citation type="journal article" date="2021" name="Genomics">
        <title>High-quality reference genome for Clonorchis sinensis.</title>
        <authorList>
            <person name="Young N.D."/>
            <person name="Stroehlein A.J."/>
            <person name="Kinkar L."/>
            <person name="Wang T."/>
            <person name="Sohn W.M."/>
            <person name="Chang B.C.H."/>
            <person name="Kaur P."/>
            <person name="Weisz D."/>
            <person name="Dudchenko O."/>
            <person name="Aiden E.L."/>
            <person name="Korhonen P.K."/>
            <person name="Gasser R.B."/>
        </authorList>
    </citation>
    <scope>NUCLEOTIDE SEQUENCE [LARGE SCALE GENOMIC DNA]</scope>
    <source>
        <strain evidence="19">Cs-k2</strain>
    </source>
</reference>
<dbReference type="GO" id="GO:0046983">
    <property type="term" value="F:protein dimerization activity"/>
    <property type="evidence" value="ECO:0007669"/>
    <property type="project" value="InterPro"/>
</dbReference>
<dbReference type="SUPFAM" id="SSF47459">
    <property type="entry name" value="HLH, helix-loop-helix DNA-binding domain"/>
    <property type="match status" value="1"/>
</dbReference>
<feature type="domain" description="N-acetyltransferase" evidence="18">
    <location>
        <begin position="241"/>
        <end position="419"/>
    </location>
</feature>
<evidence type="ECO:0000256" key="6">
    <source>
        <dbReference type="ARBA" id="ARBA00039529"/>
    </source>
</evidence>
<evidence type="ECO:0000256" key="13">
    <source>
        <dbReference type="ARBA" id="ARBA00047385"/>
    </source>
</evidence>
<dbReference type="PANTHER" id="PTHR45910">
    <property type="entry name" value="N-ALPHA-ACETYLTRANSFERASE 20"/>
    <property type="match status" value="1"/>
</dbReference>
<dbReference type="EC" id="2.3.1.254" evidence="5"/>
<evidence type="ECO:0000259" key="18">
    <source>
        <dbReference type="PROSITE" id="PS51186"/>
    </source>
</evidence>
<evidence type="ECO:0000259" key="17">
    <source>
        <dbReference type="PROSITE" id="PS50888"/>
    </source>
</evidence>
<dbReference type="Gene3D" id="3.40.630.30">
    <property type="match status" value="1"/>
</dbReference>
<comment type="catalytic activity">
    <reaction evidence="16">
        <text>N-terminal L-methionyl-L-glutamyl-[protein] + acetyl-CoA = N-terminal N(alpha)-acetyl-L-methionyl-L-glutamyl-[protein] + CoA + H(+)</text>
        <dbReference type="Rhea" id="RHEA:50488"/>
        <dbReference type="Rhea" id="RHEA-COMP:12696"/>
        <dbReference type="Rhea" id="RHEA-COMP:12697"/>
        <dbReference type="ChEBI" id="CHEBI:15378"/>
        <dbReference type="ChEBI" id="CHEBI:57287"/>
        <dbReference type="ChEBI" id="CHEBI:57288"/>
        <dbReference type="ChEBI" id="CHEBI:133359"/>
        <dbReference type="ChEBI" id="CHEBI:133360"/>
        <dbReference type="EC" id="2.3.1.254"/>
    </reaction>
</comment>
<evidence type="ECO:0000256" key="9">
    <source>
        <dbReference type="ARBA" id="ARBA00042702"/>
    </source>
</evidence>
<evidence type="ECO:0000256" key="16">
    <source>
        <dbReference type="ARBA" id="ARBA00048890"/>
    </source>
</evidence>
<dbReference type="EMBL" id="NIRI02000042">
    <property type="protein sequence ID" value="KAG5450246.1"/>
    <property type="molecule type" value="Genomic_DNA"/>
</dbReference>
<evidence type="ECO:0000313" key="20">
    <source>
        <dbReference type="Proteomes" id="UP000286415"/>
    </source>
</evidence>
<dbReference type="SUPFAM" id="SSF55729">
    <property type="entry name" value="Acyl-CoA N-acyltransferases (Nat)"/>
    <property type="match status" value="1"/>
</dbReference>
<evidence type="ECO:0000256" key="15">
    <source>
        <dbReference type="ARBA" id="ARBA00048177"/>
    </source>
</evidence>
<dbReference type="PANTHER" id="PTHR45910:SF1">
    <property type="entry name" value="N-ALPHA-ACETYLTRANSFERASE 20"/>
    <property type="match status" value="1"/>
</dbReference>
<sequence length="442" mass="50768">MASKSIWWIKNGTAMATVNEYNFRGAQEFHGFTEGGTQRMTSNDLNRDHDDLHTEPKNWWNHNYPDCSEAAYETQGALDEDPFSYTLQQSANEYETTEVKDTTSNSNFIWCARTNWQNGYPNSPSPVDLGAKVRERRRMISINSAFEALRKRLPTFPYERRLSKIDTLRLAIAYMALLNDMLANMDCSTNDQSGCGVVSFILNRLRSPTRRFLSWYTSVALSFSQPHETTTPCITSPRGVPDISAEFKCCNLDPYTETYSISFYLHYLSTWPEHMQVLESPTFTAAALSPTDTVVHEVSDECSGLEWVHEMSTATSRRLMGYMMAKSEGRGMDWHGHVTALSVAPEYRRLGLATQLMLDLEETSERKRCYYVDLFVRASNKLGLEIYTKLGYVVYRRVLNYYWGSVEDEDAFDMRKALSTDVDRRSVIPLTRPVRPDELEHP</sequence>
<dbReference type="InterPro" id="IPR000182">
    <property type="entry name" value="GNAT_dom"/>
</dbReference>
<accession>A0A8T1MN20</accession>
<name>A0A8T1MN20_CLOSI</name>
<comment type="catalytic activity">
    <reaction evidence="14">
        <text>N-terminal L-methionyl-L-asparaginyl-[protein] + acetyl-CoA = N-terminal N(alpha)-acetyl-L-methionyl-L-asparaginyl-[protein] + CoA + H(+)</text>
        <dbReference type="Rhea" id="RHEA:50484"/>
        <dbReference type="Rhea" id="RHEA-COMP:12694"/>
        <dbReference type="Rhea" id="RHEA-COMP:12695"/>
        <dbReference type="ChEBI" id="CHEBI:15378"/>
        <dbReference type="ChEBI" id="CHEBI:57287"/>
        <dbReference type="ChEBI" id="CHEBI:57288"/>
        <dbReference type="ChEBI" id="CHEBI:133356"/>
        <dbReference type="ChEBI" id="CHEBI:133358"/>
        <dbReference type="EC" id="2.3.1.254"/>
    </reaction>
</comment>